<reference evidence="1" key="1">
    <citation type="submission" date="2016-08" db="EMBL/GenBank/DDBJ databases">
        <authorList>
            <person name="Seilhamer J.J."/>
        </authorList>
    </citation>
    <scope>NUCLEOTIDE SEQUENCE</scope>
    <source>
        <strain evidence="1">86</strain>
    </source>
</reference>
<name>A0A212LHR8_9HYPH</name>
<dbReference type="EMBL" id="FMJD01000008">
    <property type="protein sequence ID" value="SCM77106.1"/>
    <property type="molecule type" value="Genomic_DNA"/>
</dbReference>
<proteinExistence type="predicted"/>
<organism evidence="1">
    <name type="scientific">uncultured Pleomorphomonas sp</name>
    <dbReference type="NCBI Taxonomy" id="442121"/>
    <lineage>
        <taxon>Bacteria</taxon>
        <taxon>Pseudomonadati</taxon>
        <taxon>Pseudomonadota</taxon>
        <taxon>Alphaproteobacteria</taxon>
        <taxon>Hyphomicrobiales</taxon>
        <taxon>Pleomorphomonadaceae</taxon>
        <taxon>Pleomorphomonas</taxon>
        <taxon>environmental samples</taxon>
    </lineage>
</organism>
<sequence length="71" mass="8751">MIWFIDLLYNEQQLIRVCGQFSLKFRHHLRRELTKSNRKLKFQAEQPLTIKIRVALQSVDQFSYIMKMEFF</sequence>
<gene>
    <name evidence="1" type="ORF">KL86PLE_40911</name>
</gene>
<accession>A0A212LHR8</accession>
<evidence type="ECO:0000313" key="1">
    <source>
        <dbReference type="EMBL" id="SCM77106.1"/>
    </source>
</evidence>
<dbReference type="AlphaFoldDB" id="A0A212LHR8"/>
<protein>
    <submittedName>
        <fullName evidence="1">Uncharacterized protein</fullName>
    </submittedName>
</protein>